<evidence type="ECO:0000256" key="1">
    <source>
        <dbReference type="SAM" id="Phobius"/>
    </source>
</evidence>
<organism evidence="2 3">
    <name type="scientific">Aspergillus rambellii</name>
    <dbReference type="NCBI Taxonomy" id="308745"/>
    <lineage>
        <taxon>Eukaryota</taxon>
        <taxon>Fungi</taxon>
        <taxon>Dikarya</taxon>
        <taxon>Ascomycota</taxon>
        <taxon>Pezizomycotina</taxon>
        <taxon>Eurotiomycetes</taxon>
        <taxon>Eurotiomycetidae</taxon>
        <taxon>Eurotiales</taxon>
        <taxon>Aspergillaceae</taxon>
        <taxon>Aspergillus</taxon>
        <taxon>Aspergillus subgen. Nidulantes</taxon>
    </lineage>
</organism>
<reference evidence="2 3" key="1">
    <citation type="submission" date="2015-02" db="EMBL/GenBank/DDBJ databases">
        <title>Draft Genome Sequences of Two Closely-Related Aflatoxigenic Aspergillus Species Obtained from the Cote d'Ivoire.</title>
        <authorList>
            <person name="Moore G.G."/>
            <person name="Beltz S.B."/>
            <person name="Mack B.M."/>
        </authorList>
    </citation>
    <scope>NUCLEOTIDE SEQUENCE [LARGE SCALE GENOMIC DNA]</scope>
    <source>
        <strain evidence="2 3">SRRC1468</strain>
    </source>
</reference>
<name>A0A0F8UJQ8_9EURO</name>
<dbReference type="AlphaFoldDB" id="A0A0F8UJQ8"/>
<sequence length="100" mass="11207">MSAPITQSLSSLGSSMGAYSRQQLATLRNRFLTTGQDPLLVHVSIAHGLMFTIEKRRRRAQIVQTSFAVHRPVWVTAGGAGYTTMVAVYLTMRYMRRLPH</sequence>
<gene>
    <name evidence="2" type="ORF">ARAM_003381</name>
</gene>
<dbReference type="EMBL" id="JZBS01002163">
    <property type="protein sequence ID" value="KKK19808.1"/>
    <property type="molecule type" value="Genomic_DNA"/>
</dbReference>
<protein>
    <submittedName>
        <fullName evidence="2">Uncharacterized protein</fullName>
    </submittedName>
</protein>
<evidence type="ECO:0000313" key="3">
    <source>
        <dbReference type="Proteomes" id="UP000034291"/>
    </source>
</evidence>
<proteinExistence type="predicted"/>
<accession>A0A0F8UJQ8</accession>
<evidence type="ECO:0000313" key="2">
    <source>
        <dbReference type="EMBL" id="KKK19808.1"/>
    </source>
</evidence>
<dbReference type="Proteomes" id="UP000034291">
    <property type="component" value="Unassembled WGS sequence"/>
</dbReference>
<feature type="transmembrane region" description="Helical" evidence="1">
    <location>
        <begin position="73"/>
        <end position="92"/>
    </location>
</feature>
<comment type="caution">
    <text evidence="2">The sequence shown here is derived from an EMBL/GenBank/DDBJ whole genome shotgun (WGS) entry which is preliminary data.</text>
</comment>
<keyword evidence="1" id="KW-0472">Membrane</keyword>
<keyword evidence="1" id="KW-0812">Transmembrane</keyword>
<dbReference type="OrthoDB" id="4221763at2759"/>
<keyword evidence="1" id="KW-1133">Transmembrane helix</keyword>
<keyword evidence="3" id="KW-1185">Reference proteome</keyword>